<dbReference type="PROSITE" id="PS00175">
    <property type="entry name" value="PG_MUTASE"/>
    <property type="match status" value="1"/>
</dbReference>
<comment type="caution">
    <text evidence="1">The sequence shown here is derived from an EMBL/GenBank/DDBJ whole genome shotgun (WGS) entry which is preliminary data.</text>
</comment>
<dbReference type="PRINTS" id="PR00991">
    <property type="entry name" value="6PFRUCTKNASE"/>
</dbReference>
<dbReference type="EMBL" id="JACSRA010000017">
    <property type="protein sequence ID" value="MBD7911960.1"/>
    <property type="molecule type" value="Genomic_DNA"/>
</dbReference>
<dbReference type="SUPFAM" id="SSF53254">
    <property type="entry name" value="Phosphoglycerate mutase-like"/>
    <property type="match status" value="1"/>
</dbReference>
<dbReference type="Proteomes" id="UP000627781">
    <property type="component" value="Unassembled WGS sequence"/>
</dbReference>
<dbReference type="Gene3D" id="3.40.50.1240">
    <property type="entry name" value="Phosphoglycerate mutase-like"/>
    <property type="match status" value="1"/>
</dbReference>
<dbReference type="InterPro" id="IPR050275">
    <property type="entry name" value="PGM_Phosphatase"/>
</dbReference>
<dbReference type="Pfam" id="PF00300">
    <property type="entry name" value="His_Phos_1"/>
    <property type="match status" value="1"/>
</dbReference>
<dbReference type="InterPro" id="IPR003094">
    <property type="entry name" value="6Pfruct_kin"/>
</dbReference>
<evidence type="ECO:0000313" key="1">
    <source>
        <dbReference type="EMBL" id="MBD7911960.1"/>
    </source>
</evidence>
<dbReference type="InterPro" id="IPR013078">
    <property type="entry name" value="His_Pase_superF_clade-1"/>
</dbReference>
<keyword evidence="2" id="KW-1185">Reference proteome</keyword>
<proteinExistence type="predicted"/>
<dbReference type="RefSeq" id="WP_191768838.1">
    <property type="nucleotide sequence ID" value="NZ_JACSRA010000017.1"/>
</dbReference>
<dbReference type="InterPro" id="IPR029033">
    <property type="entry name" value="His_PPase_superfam"/>
</dbReference>
<gene>
    <name evidence="1" type="ORF">H9661_11390</name>
</gene>
<sequence>MKTTLFLVRHGETKWNALGKFQGCTDIDLSDEGVYQAKLLRDRVENSFDFIYCSPLRRANDTANIICSNVHIKPEIEPAIREINFGDWEALTLKEIKELYPENFNIWRTDESTGPICGGDLSIKMASIRAKETILKIVNKHKGKKIMIVAHGGIIKAGLIGLFDWKMTMYHQIILGNTSICKLSFDDSLTPKIVSLNDTSHLPSDYNIKSYV</sequence>
<evidence type="ECO:0000313" key="2">
    <source>
        <dbReference type="Proteomes" id="UP000627781"/>
    </source>
</evidence>
<dbReference type="CDD" id="cd07067">
    <property type="entry name" value="HP_PGM_like"/>
    <property type="match status" value="1"/>
</dbReference>
<dbReference type="SMART" id="SM00855">
    <property type="entry name" value="PGAM"/>
    <property type="match status" value="1"/>
</dbReference>
<organism evidence="1 2">
    <name type="scientific">Clostridium cibarium</name>
    <dbReference type="NCBI Taxonomy" id="2762247"/>
    <lineage>
        <taxon>Bacteria</taxon>
        <taxon>Bacillati</taxon>
        <taxon>Bacillota</taxon>
        <taxon>Clostridia</taxon>
        <taxon>Eubacteriales</taxon>
        <taxon>Clostridiaceae</taxon>
        <taxon>Clostridium</taxon>
    </lineage>
</organism>
<name>A0ABR8PUV1_9CLOT</name>
<reference evidence="1 2" key="1">
    <citation type="submission" date="2020-08" db="EMBL/GenBank/DDBJ databases">
        <title>A Genomic Blueprint of the Chicken Gut Microbiome.</title>
        <authorList>
            <person name="Gilroy R."/>
            <person name="Ravi A."/>
            <person name="Getino M."/>
            <person name="Pursley I."/>
            <person name="Horton D.L."/>
            <person name="Alikhan N.-F."/>
            <person name="Baker D."/>
            <person name="Gharbi K."/>
            <person name="Hall N."/>
            <person name="Watson M."/>
            <person name="Adriaenssens E.M."/>
            <person name="Foster-Nyarko E."/>
            <person name="Jarju S."/>
            <person name="Secka A."/>
            <person name="Antonio M."/>
            <person name="Oren A."/>
            <person name="Chaudhuri R."/>
            <person name="La Ragione R.M."/>
            <person name="Hildebrand F."/>
            <person name="Pallen M.J."/>
        </authorList>
    </citation>
    <scope>NUCLEOTIDE SEQUENCE [LARGE SCALE GENOMIC DNA]</scope>
    <source>
        <strain evidence="1 2">Sa3CVN1</strain>
    </source>
</reference>
<dbReference type="PANTHER" id="PTHR48100">
    <property type="entry name" value="BROAD-SPECIFICITY PHOSPHATASE YOR283W-RELATED"/>
    <property type="match status" value="1"/>
</dbReference>
<accession>A0ABR8PUV1</accession>
<dbReference type="InterPro" id="IPR001345">
    <property type="entry name" value="PG/BPGM_mutase_AS"/>
</dbReference>
<protein>
    <submittedName>
        <fullName evidence="1">Histidine phosphatase family protein</fullName>
    </submittedName>
</protein>